<protein>
    <submittedName>
        <fullName evidence="1">Uncharacterized protein</fullName>
    </submittedName>
</protein>
<organism evidence="1">
    <name type="scientific">marine sediment metagenome</name>
    <dbReference type="NCBI Taxonomy" id="412755"/>
    <lineage>
        <taxon>unclassified sequences</taxon>
        <taxon>metagenomes</taxon>
        <taxon>ecological metagenomes</taxon>
    </lineage>
</organism>
<name>A0A0F9V8I6_9ZZZZ</name>
<comment type="caution">
    <text evidence="1">The sequence shown here is derived from an EMBL/GenBank/DDBJ whole genome shotgun (WGS) entry which is preliminary data.</text>
</comment>
<reference evidence="1" key="1">
    <citation type="journal article" date="2015" name="Nature">
        <title>Complex archaea that bridge the gap between prokaryotes and eukaryotes.</title>
        <authorList>
            <person name="Spang A."/>
            <person name="Saw J.H."/>
            <person name="Jorgensen S.L."/>
            <person name="Zaremba-Niedzwiedzka K."/>
            <person name="Martijn J."/>
            <person name="Lind A.E."/>
            <person name="van Eijk R."/>
            <person name="Schleper C."/>
            <person name="Guy L."/>
            <person name="Ettema T.J."/>
        </authorList>
    </citation>
    <scope>NUCLEOTIDE SEQUENCE</scope>
</reference>
<accession>A0A0F9V8I6</accession>
<dbReference type="AlphaFoldDB" id="A0A0F9V8I6"/>
<gene>
    <name evidence="1" type="ORF">LCGC14_0170160</name>
</gene>
<proteinExistence type="predicted"/>
<evidence type="ECO:0000313" key="1">
    <source>
        <dbReference type="EMBL" id="KKN96087.1"/>
    </source>
</evidence>
<dbReference type="EMBL" id="LAZR01000066">
    <property type="protein sequence ID" value="KKN96087.1"/>
    <property type="molecule type" value="Genomic_DNA"/>
</dbReference>
<sequence>MSDCPTSHDDLILFELRVQRPASPRCEEATEVLWVQAASEASVSDVIRGFNATAAAVPPGIEGAVALTGGVDYVLPDDFGRLRVKLISWVSEFVSN</sequence>